<gene>
    <name evidence="2" type="ORF">Pla111_24190</name>
</gene>
<feature type="compositionally biased region" description="Basic and acidic residues" evidence="1">
    <location>
        <begin position="53"/>
        <end position="65"/>
    </location>
</feature>
<protein>
    <submittedName>
        <fullName evidence="2">Uncharacterized protein</fullName>
    </submittedName>
</protein>
<name>A0A5C5VXV0_9BACT</name>
<accession>A0A5C5VXV0</accession>
<dbReference type="OrthoDB" id="9826067at2"/>
<comment type="caution">
    <text evidence="2">The sequence shown here is derived from an EMBL/GenBank/DDBJ whole genome shotgun (WGS) entry which is preliminary data.</text>
</comment>
<sequence>MSYGTHVNRLRQIASRSSDAPSGGGGTGSGFDSRSRSQDPLNTDQNVRQRRREGHEETIRHANHEEARTAAYARSDEAARDSAIHKIEVQEVFTDFQTELRARALMQRESLDEYIGLVDTINTIACYADNQICQLDQIRDEEVKTSSKNAVRHTSARLIALARIAVFGHLNDPDGPSRSEELL</sequence>
<evidence type="ECO:0000313" key="3">
    <source>
        <dbReference type="Proteomes" id="UP000318995"/>
    </source>
</evidence>
<dbReference type="RefSeq" id="WP_146574598.1">
    <property type="nucleotide sequence ID" value="NZ_SJPH01000004.1"/>
</dbReference>
<dbReference type="Proteomes" id="UP000318995">
    <property type="component" value="Unassembled WGS sequence"/>
</dbReference>
<organism evidence="2 3">
    <name type="scientific">Botrimarina hoheduenensis</name>
    <dbReference type="NCBI Taxonomy" id="2528000"/>
    <lineage>
        <taxon>Bacteria</taxon>
        <taxon>Pseudomonadati</taxon>
        <taxon>Planctomycetota</taxon>
        <taxon>Planctomycetia</taxon>
        <taxon>Pirellulales</taxon>
        <taxon>Lacipirellulaceae</taxon>
        <taxon>Botrimarina</taxon>
    </lineage>
</organism>
<keyword evidence="3" id="KW-1185">Reference proteome</keyword>
<reference evidence="2 3" key="1">
    <citation type="submission" date="2019-02" db="EMBL/GenBank/DDBJ databases">
        <title>Deep-cultivation of Planctomycetes and their phenomic and genomic characterization uncovers novel biology.</title>
        <authorList>
            <person name="Wiegand S."/>
            <person name="Jogler M."/>
            <person name="Boedeker C."/>
            <person name="Pinto D."/>
            <person name="Vollmers J."/>
            <person name="Rivas-Marin E."/>
            <person name="Kohn T."/>
            <person name="Peeters S.H."/>
            <person name="Heuer A."/>
            <person name="Rast P."/>
            <person name="Oberbeckmann S."/>
            <person name="Bunk B."/>
            <person name="Jeske O."/>
            <person name="Meyerdierks A."/>
            <person name="Storesund J.E."/>
            <person name="Kallscheuer N."/>
            <person name="Luecker S."/>
            <person name="Lage O.M."/>
            <person name="Pohl T."/>
            <person name="Merkel B.J."/>
            <person name="Hornburger P."/>
            <person name="Mueller R.-W."/>
            <person name="Bruemmer F."/>
            <person name="Labrenz M."/>
            <person name="Spormann A.M."/>
            <person name="Op Den Camp H."/>
            <person name="Overmann J."/>
            <person name="Amann R."/>
            <person name="Jetten M.S.M."/>
            <person name="Mascher T."/>
            <person name="Medema M.H."/>
            <person name="Devos D.P."/>
            <person name="Kaster A.-K."/>
            <person name="Ovreas L."/>
            <person name="Rohde M."/>
            <person name="Galperin M.Y."/>
            <person name="Jogler C."/>
        </authorList>
    </citation>
    <scope>NUCLEOTIDE SEQUENCE [LARGE SCALE GENOMIC DNA]</scope>
    <source>
        <strain evidence="2 3">Pla111</strain>
    </source>
</reference>
<evidence type="ECO:0000256" key="1">
    <source>
        <dbReference type="SAM" id="MobiDB-lite"/>
    </source>
</evidence>
<evidence type="ECO:0000313" key="2">
    <source>
        <dbReference type="EMBL" id="TWT43468.1"/>
    </source>
</evidence>
<feature type="region of interest" description="Disordered" evidence="1">
    <location>
        <begin position="1"/>
        <end position="65"/>
    </location>
</feature>
<proteinExistence type="predicted"/>
<dbReference type="EMBL" id="SJPH01000004">
    <property type="protein sequence ID" value="TWT43468.1"/>
    <property type="molecule type" value="Genomic_DNA"/>
</dbReference>
<dbReference type="AlphaFoldDB" id="A0A5C5VXV0"/>